<proteinExistence type="predicted"/>
<dbReference type="EMBL" id="MH591089">
    <property type="protein sequence ID" value="AYC64118.1"/>
    <property type="molecule type" value="Genomic_DNA"/>
</dbReference>
<reference evidence="1" key="2">
    <citation type="journal article" date="2019" name="Mol. Phylogenet. Evol.">
        <title>Reassessment of the classification of bryopsidales (chlorophyta) based on chloroplast phylogenomic analyses.</title>
        <authorList>
            <person name="Cremen M.C."/>
            <person name="Leliaert F."/>
            <person name="West J."/>
            <person name="Lam D.W."/>
            <person name="Shimada S."/>
            <person name="Lopez-Bautista J.M."/>
            <person name="Verbruggen H."/>
        </authorList>
    </citation>
    <scope>NUCLEOTIDE SEQUENCE</scope>
</reference>
<evidence type="ECO:0000313" key="1">
    <source>
        <dbReference type="EMBL" id="AYC64118.1"/>
    </source>
</evidence>
<reference evidence="1" key="1">
    <citation type="submission" date="2018-07" db="EMBL/GenBank/DDBJ databases">
        <authorList>
            <person name="Quirk P.G."/>
            <person name="Krulwich T.A."/>
        </authorList>
    </citation>
    <scope>NUCLEOTIDE SEQUENCE</scope>
</reference>
<sequence>MTKQKKYVLSKKNSSFFIFILQKCREMEMNIEPINKGDHWLLPVNSEDKIQFYPTYYDEYNQEFKYYKFNRYPEFKKLTHLPFFVANKGFSEDENDQKKLLEEGVILVSDWFLAAYLATLGFNSCALFNFYNSNYLFHSFNQFQLEAKHINSIIVTPADFQVISRDNMKRKGDSEDSKVGRSFCVEYIQEVYELKSIISKPQTN</sequence>
<accession>A0A386AXP0</accession>
<name>A0A386AXP0_9CHLO</name>
<dbReference type="AlphaFoldDB" id="A0A386AXP0"/>
<organism evidence="1">
    <name type="scientific">Johnson-sea-linkia profunda</name>
    <dbReference type="NCBI Taxonomy" id="575876"/>
    <lineage>
        <taxon>Eukaryota</taxon>
        <taxon>Viridiplantae</taxon>
        <taxon>Chlorophyta</taxon>
        <taxon>core chlorophytes</taxon>
        <taxon>Ulvophyceae</taxon>
        <taxon>TCBD clade</taxon>
        <taxon>Bryopsidales</taxon>
        <taxon>Halimedineae</taxon>
        <taxon>Halimedaceae</taxon>
        <taxon>Rhipileae</taxon>
        <taxon>Johnson-sea-linkia</taxon>
    </lineage>
</organism>
<geneLocation type="chloroplast" evidence="1"/>
<gene>
    <name evidence="1" type="primary">orf204</name>
</gene>
<protein>
    <submittedName>
        <fullName evidence="1">Uncharacterized protein</fullName>
    </submittedName>
</protein>
<keyword evidence="1" id="KW-0934">Plastid</keyword>
<keyword evidence="1" id="KW-0150">Chloroplast</keyword>